<proteinExistence type="predicted"/>
<accession>A0A7E4VDZ4</accession>
<evidence type="ECO:0000256" key="1">
    <source>
        <dbReference type="SAM" id="MobiDB-lite"/>
    </source>
</evidence>
<evidence type="ECO:0000313" key="3">
    <source>
        <dbReference type="WBParaSite" id="Pan_g19732.t1"/>
    </source>
</evidence>
<keyword evidence="2" id="KW-1185">Reference proteome</keyword>
<dbReference type="WBParaSite" id="Pan_g19732.t1">
    <property type="protein sequence ID" value="Pan_g19732.t1"/>
    <property type="gene ID" value="Pan_g19732"/>
</dbReference>
<dbReference type="Proteomes" id="UP000492821">
    <property type="component" value="Unassembled WGS sequence"/>
</dbReference>
<sequence length="316" mass="35839">MSEGNHPEYTENASIVNDEEKGHDFSDRSIGQDGSGPKDDTTADIKHSLEPCVDAEEPQPTVNQLTGDLNEDSYQARLAKELISYILENPGCQCKEEIAPENIENESIVEEEVADHCDDALDEEGYILQYLKLGMNPDRRQEAVTRLLGKLNEDGYQEKLARAIINYIIDCPETEDEFGERLQCVLSVMECWPDYGPLVLNAINAALTAVESLTQLQSLNLYVFTGCCLDLKAFDGKDLRIDENESTSLMEQYARNLRKRINRNGSVVEAESEDDSIEDDVDTRHETEEDVNLLDKLLDRCCRILSFLFCCRFRYI</sequence>
<organism evidence="2 3">
    <name type="scientific">Panagrellus redivivus</name>
    <name type="common">Microworm</name>
    <dbReference type="NCBI Taxonomy" id="6233"/>
    <lineage>
        <taxon>Eukaryota</taxon>
        <taxon>Metazoa</taxon>
        <taxon>Ecdysozoa</taxon>
        <taxon>Nematoda</taxon>
        <taxon>Chromadorea</taxon>
        <taxon>Rhabditida</taxon>
        <taxon>Tylenchina</taxon>
        <taxon>Panagrolaimomorpha</taxon>
        <taxon>Panagrolaimoidea</taxon>
        <taxon>Panagrolaimidae</taxon>
        <taxon>Panagrellus</taxon>
    </lineage>
</organism>
<dbReference type="AlphaFoldDB" id="A0A7E4VDZ4"/>
<name>A0A7E4VDZ4_PANRE</name>
<evidence type="ECO:0000313" key="2">
    <source>
        <dbReference type="Proteomes" id="UP000492821"/>
    </source>
</evidence>
<feature type="compositionally biased region" description="Basic and acidic residues" evidence="1">
    <location>
        <begin position="18"/>
        <end position="27"/>
    </location>
</feature>
<reference evidence="2" key="1">
    <citation type="journal article" date="2013" name="Genetics">
        <title>The draft genome and transcriptome of Panagrellus redivivus are shaped by the harsh demands of a free-living lifestyle.</title>
        <authorList>
            <person name="Srinivasan J."/>
            <person name="Dillman A.R."/>
            <person name="Macchietto M.G."/>
            <person name="Heikkinen L."/>
            <person name="Lakso M."/>
            <person name="Fracchia K.M."/>
            <person name="Antoshechkin I."/>
            <person name="Mortazavi A."/>
            <person name="Wong G."/>
            <person name="Sternberg P.W."/>
        </authorList>
    </citation>
    <scope>NUCLEOTIDE SEQUENCE [LARGE SCALE GENOMIC DNA]</scope>
    <source>
        <strain evidence="2">MT8872</strain>
    </source>
</reference>
<feature type="region of interest" description="Disordered" evidence="1">
    <location>
        <begin position="1"/>
        <end position="44"/>
    </location>
</feature>
<protein>
    <submittedName>
        <fullName evidence="3">MIF4G domain-containing protein</fullName>
    </submittedName>
</protein>
<reference evidence="3" key="2">
    <citation type="submission" date="2020-10" db="UniProtKB">
        <authorList>
            <consortium name="WormBaseParasite"/>
        </authorList>
    </citation>
    <scope>IDENTIFICATION</scope>
</reference>